<organism evidence="7">
    <name type="scientific">Cyprideis torosa</name>
    <dbReference type="NCBI Taxonomy" id="163714"/>
    <lineage>
        <taxon>Eukaryota</taxon>
        <taxon>Metazoa</taxon>
        <taxon>Ecdysozoa</taxon>
        <taxon>Arthropoda</taxon>
        <taxon>Crustacea</taxon>
        <taxon>Oligostraca</taxon>
        <taxon>Ostracoda</taxon>
        <taxon>Podocopa</taxon>
        <taxon>Podocopida</taxon>
        <taxon>Cytherocopina</taxon>
        <taxon>Cytheroidea</taxon>
        <taxon>Cytherideidae</taxon>
        <taxon>Cyprideis</taxon>
    </lineage>
</organism>
<dbReference type="GO" id="GO:0006891">
    <property type="term" value="P:intra-Golgi vesicle-mediated transport"/>
    <property type="evidence" value="ECO:0007669"/>
    <property type="project" value="TreeGrafter"/>
</dbReference>
<evidence type="ECO:0000259" key="5">
    <source>
        <dbReference type="Pfam" id="PF12584"/>
    </source>
</evidence>
<dbReference type="InterPro" id="IPR056913">
    <property type="entry name" value="TRAPPC10/Trs130_N"/>
</dbReference>
<feature type="domain" description="TRAPPC10/Trs130 N-terminal" evidence="6">
    <location>
        <begin position="3"/>
        <end position="324"/>
    </location>
</feature>
<gene>
    <name evidence="7" type="ORF">CTOB1V02_LOCUS6379</name>
</gene>
<evidence type="ECO:0000256" key="2">
    <source>
        <dbReference type="ARBA" id="ARBA00022448"/>
    </source>
</evidence>
<dbReference type="GO" id="GO:0034498">
    <property type="term" value="P:early endosome to Golgi transport"/>
    <property type="evidence" value="ECO:0007669"/>
    <property type="project" value="TreeGrafter"/>
</dbReference>
<evidence type="ECO:0000313" key="7">
    <source>
        <dbReference type="EMBL" id="CAD7228497.1"/>
    </source>
</evidence>
<dbReference type="SUPFAM" id="SSF48452">
    <property type="entry name" value="TPR-like"/>
    <property type="match status" value="1"/>
</dbReference>
<dbReference type="InterPro" id="IPR011990">
    <property type="entry name" value="TPR-like_helical_dom_sf"/>
</dbReference>
<reference evidence="7" key="1">
    <citation type="submission" date="2020-11" db="EMBL/GenBank/DDBJ databases">
        <authorList>
            <person name="Tran Van P."/>
        </authorList>
    </citation>
    <scope>NUCLEOTIDE SEQUENCE</scope>
</reference>
<feature type="domain" description="TRAPPC10/Trs130 C-terminal" evidence="5">
    <location>
        <begin position="1059"/>
        <end position="1152"/>
    </location>
</feature>
<accession>A0A7R8ZLL8</accession>
<sequence length="1177" mass="131319">MAAKPIVTCAGEASMYNAFRPQLMECLPQEPIEWRRSYGRTPKSVHLDADLITLDEFFRQLREARPRLTAALHTFWTDCADVDTYRSTVKDQISNWLVTLRRHSLHDWLIIHVDTTEGRKGANKLLPRTTVMDRIKSDFTTKQEANRCISVWDPNRTDPRAVESWNSLMFRMRQLFVNAYAKVISQYESDMRGLRERRTDPTWRFNSYFLVQEELALVFELVSLHEDALLQYDELDALLSQFIINAGAGDIPPWIHCFIGYEDTNPEQCPVLTTWPGLSLSKRIISHLRSLILEDKISLLELRNYLFARQCLLLLLLNRPWELCERALPFLRTLPKDLERLNLSLPPGALAAWGFLSVLEILNAVSAYQEQGGDVDSFSHHTAPLWEYARKKLYELGSLCGLLPGESSTSAQLHLVVQLIAGLELLEEEELDISNTTSSTGTGNRGGSRGRSDRDSGSEDSQSEDDEPFQTPLMKLKEAISSQDAFRKQFLEFCELAMGTYKHIGHFRAARLIGQDLAGFYLKMNEPQQAISFYKDSLKVYAKEGWLSLVGQALLQMAHCQELMGDWPRLARSCAQIAACGALPHDDRRRFWRRLWDDEKLLKARTQAGEPISIPANAVLEIISISLPADSFDVGTTVVATLEINSRLVEPMQCSDVRLLVRPQSLPDALAPSPSPSPVTFTPDSLGQPEYLDLEEYVEYNKTGRSATMATLQTKDINLALRRKDSQAVYHREVSLEQSLSMAQGHLVADGPLTLTPGHNVIQLQMQADEKSLCRAVQLIILDSSHSLQLLESPSKPFFTFKILSQAPSLAIYKTCPGNHEILSGTPQVFRVCVTAGSNSLPQGAEVLISGGRGLVMAPVSSVATDPLSLAPDVFLSFPWLPEHPVVEAKLSFTTPFSVHHTLHTADQKKFVHVVVQSHPEGGTFSLESPMLSQQQSSPGKPDGPSLQLKLLNPADEKIVVNRQCQASYMWEVFIPPSTPSVHLKAEFSVAYQQLSSEEAEGHSQQRMKSVMEYRDFQTIYTLRSKVEPLKGSEFCRSKVVCMMTIQLLRVLQPVAPSPVMFEVLADPSTWAIVGRSSGVLNVDSDSKEHVLHVEVMPLVSGSLSIPSVRISRYLPASSSPLPGSSSSMPRLEAFAVGQVYNFSKTALVHVISPSSGSHGLQGTPEQLSRISLSSVF</sequence>
<evidence type="ECO:0000259" key="6">
    <source>
        <dbReference type="Pfam" id="PF23036"/>
    </source>
</evidence>
<dbReference type="GO" id="GO:1990071">
    <property type="term" value="C:TRAPPII protein complex"/>
    <property type="evidence" value="ECO:0007669"/>
    <property type="project" value="InterPro"/>
</dbReference>
<dbReference type="PANTHER" id="PTHR13251:SF3">
    <property type="entry name" value="TRAFFICKING PROTEIN PARTICLE COMPLEX SUBUNIT 10"/>
    <property type="match status" value="1"/>
</dbReference>
<name>A0A7R8ZLL8_9CRUS</name>
<feature type="region of interest" description="Disordered" evidence="4">
    <location>
        <begin position="432"/>
        <end position="471"/>
    </location>
</feature>
<evidence type="ECO:0000256" key="1">
    <source>
        <dbReference type="ARBA" id="ARBA00004555"/>
    </source>
</evidence>
<proteinExistence type="predicted"/>
<dbReference type="GO" id="GO:0005829">
    <property type="term" value="C:cytosol"/>
    <property type="evidence" value="ECO:0007669"/>
    <property type="project" value="GOC"/>
</dbReference>
<dbReference type="Pfam" id="PF23036">
    <property type="entry name" value="TRAPPC10_1st"/>
    <property type="match status" value="1"/>
</dbReference>
<evidence type="ECO:0008006" key="8">
    <source>
        <dbReference type="Google" id="ProtNLM"/>
    </source>
</evidence>
<dbReference type="EMBL" id="OB661560">
    <property type="protein sequence ID" value="CAD7228497.1"/>
    <property type="molecule type" value="Genomic_DNA"/>
</dbReference>
<dbReference type="OrthoDB" id="10256906at2759"/>
<protein>
    <recommendedName>
        <fullName evidence="8">Trafficking protein particle complex subunit 10</fullName>
    </recommendedName>
</protein>
<dbReference type="PANTHER" id="PTHR13251">
    <property type="entry name" value="EPILEPSY HOLOPROSENCEPHALY CANDIDATE 1/TMEM1"/>
    <property type="match status" value="1"/>
</dbReference>
<feature type="region of interest" description="Disordered" evidence="4">
    <location>
        <begin position="925"/>
        <end position="948"/>
    </location>
</feature>
<dbReference type="InterPro" id="IPR022233">
    <property type="entry name" value="TRAPPC10/Trs130_C"/>
</dbReference>
<keyword evidence="2" id="KW-0813">Transport</keyword>
<evidence type="ECO:0000256" key="3">
    <source>
        <dbReference type="ARBA" id="ARBA00023034"/>
    </source>
</evidence>
<keyword evidence="3" id="KW-0333">Golgi apparatus</keyword>
<dbReference type="AlphaFoldDB" id="A0A7R8ZLL8"/>
<comment type="subcellular location">
    <subcellularLocation>
        <location evidence="1">Golgi apparatus</location>
    </subcellularLocation>
</comment>
<evidence type="ECO:0000256" key="4">
    <source>
        <dbReference type="SAM" id="MobiDB-lite"/>
    </source>
</evidence>
<dbReference type="InterPro" id="IPR045126">
    <property type="entry name" value="TRAPPC10/Trs130"/>
</dbReference>
<dbReference type="Pfam" id="PF12584">
    <property type="entry name" value="TRAPPC10"/>
    <property type="match status" value="1"/>
</dbReference>